<proteinExistence type="predicted"/>
<dbReference type="SMART" id="SM00066">
    <property type="entry name" value="GAL4"/>
    <property type="match status" value="1"/>
</dbReference>
<feature type="compositionally biased region" description="Polar residues" evidence="1">
    <location>
        <begin position="103"/>
        <end position="114"/>
    </location>
</feature>
<reference evidence="3" key="1">
    <citation type="submission" date="2023-03" db="EMBL/GenBank/DDBJ databases">
        <title>Massive genome expansion in bonnet fungi (Mycena s.s.) driven by repeated elements and novel gene families across ecological guilds.</title>
        <authorList>
            <consortium name="Lawrence Berkeley National Laboratory"/>
            <person name="Harder C.B."/>
            <person name="Miyauchi S."/>
            <person name="Viragh M."/>
            <person name="Kuo A."/>
            <person name="Thoen E."/>
            <person name="Andreopoulos B."/>
            <person name="Lu D."/>
            <person name="Skrede I."/>
            <person name="Drula E."/>
            <person name="Henrissat B."/>
            <person name="Morin E."/>
            <person name="Kohler A."/>
            <person name="Barry K."/>
            <person name="LaButti K."/>
            <person name="Morin E."/>
            <person name="Salamov A."/>
            <person name="Lipzen A."/>
            <person name="Mereny Z."/>
            <person name="Hegedus B."/>
            <person name="Baldrian P."/>
            <person name="Stursova M."/>
            <person name="Weitz H."/>
            <person name="Taylor A."/>
            <person name="Grigoriev I.V."/>
            <person name="Nagy L.G."/>
            <person name="Martin F."/>
            <person name="Kauserud H."/>
        </authorList>
    </citation>
    <scope>NUCLEOTIDE SEQUENCE</scope>
    <source>
        <strain evidence="3">9284</strain>
    </source>
</reference>
<dbReference type="GO" id="GO:0000981">
    <property type="term" value="F:DNA-binding transcription factor activity, RNA polymerase II-specific"/>
    <property type="evidence" value="ECO:0007669"/>
    <property type="project" value="InterPro"/>
</dbReference>
<dbReference type="EMBL" id="JARKIF010000006">
    <property type="protein sequence ID" value="KAJ7636252.1"/>
    <property type="molecule type" value="Genomic_DNA"/>
</dbReference>
<evidence type="ECO:0000313" key="3">
    <source>
        <dbReference type="EMBL" id="KAJ7636252.1"/>
    </source>
</evidence>
<comment type="caution">
    <text evidence="3">The sequence shown here is derived from an EMBL/GenBank/DDBJ whole genome shotgun (WGS) entry which is preliminary data.</text>
</comment>
<feature type="region of interest" description="Disordered" evidence="1">
    <location>
        <begin position="62"/>
        <end position="129"/>
    </location>
</feature>
<feature type="compositionally biased region" description="Polar residues" evidence="1">
    <location>
        <begin position="86"/>
        <end position="95"/>
    </location>
</feature>
<dbReference type="InterPro" id="IPR001138">
    <property type="entry name" value="Zn2Cys6_DnaBD"/>
</dbReference>
<dbReference type="InterPro" id="IPR036864">
    <property type="entry name" value="Zn2-C6_fun-type_DNA-bd_sf"/>
</dbReference>
<dbReference type="PROSITE" id="PS50048">
    <property type="entry name" value="ZN2_CY6_FUNGAL_2"/>
    <property type="match status" value="1"/>
</dbReference>
<dbReference type="Proteomes" id="UP001221142">
    <property type="component" value="Unassembled WGS sequence"/>
</dbReference>
<evidence type="ECO:0000256" key="1">
    <source>
        <dbReference type="SAM" id="MobiDB-lite"/>
    </source>
</evidence>
<name>A0AAD7C117_9AGAR</name>
<dbReference type="AlphaFoldDB" id="A0AAD7C117"/>
<protein>
    <recommendedName>
        <fullName evidence="2">Zn(2)-C6 fungal-type domain-containing protein</fullName>
    </recommendedName>
</protein>
<gene>
    <name evidence="3" type="ORF">FB45DRAFT_1001434</name>
</gene>
<organism evidence="3 4">
    <name type="scientific">Roridomyces roridus</name>
    <dbReference type="NCBI Taxonomy" id="1738132"/>
    <lineage>
        <taxon>Eukaryota</taxon>
        <taxon>Fungi</taxon>
        <taxon>Dikarya</taxon>
        <taxon>Basidiomycota</taxon>
        <taxon>Agaricomycotina</taxon>
        <taxon>Agaricomycetes</taxon>
        <taxon>Agaricomycetidae</taxon>
        <taxon>Agaricales</taxon>
        <taxon>Marasmiineae</taxon>
        <taxon>Mycenaceae</taxon>
        <taxon>Roridomyces</taxon>
    </lineage>
</organism>
<dbReference type="Gene3D" id="4.10.240.10">
    <property type="entry name" value="Zn(2)-C6 fungal-type DNA-binding domain"/>
    <property type="match status" value="1"/>
</dbReference>
<evidence type="ECO:0000259" key="2">
    <source>
        <dbReference type="PROSITE" id="PS50048"/>
    </source>
</evidence>
<accession>A0AAD7C117</accession>
<dbReference type="PROSITE" id="PS00463">
    <property type="entry name" value="ZN2_CY6_FUNGAL_1"/>
    <property type="match status" value="1"/>
</dbReference>
<sequence length="216" mass="23330">MSGRHVHSPEEPVARVPIACTNCRKRKVKCVTESCQAACLRCERNGLDCEYVASDRQARFIGSSGSNTHTSHGQNSYMPPSPAKQPRQSHPNSSAHCAPPPQSNAHPRINTNASGLYRPAHQRSPMTPSSRLDMQYHVPDTQLLVGKITVTRSATRTSSTWRNQTISTSSSYAQPSVATAYAGTSNGGGYYCNNYPYSSCSVCLVAAPCHCGALRS</sequence>
<feature type="compositionally biased region" description="Low complexity" evidence="1">
    <location>
        <begin position="62"/>
        <end position="73"/>
    </location>
</feature>
<feature type="domain" description="Zn(2)-C6 fungal-type" evidence="2">
    <location>
        <begin position="19"/>
        <end position="51"/>
    </location>
</feature>
<keyword evidence="4" id="KW-1185">Reference proteome</keyword>
<evidence type="ECO:0000313" key="4">
    <source>
        <dbReference type="Proteomes" id="UP001221142"/>
    </source>
</evidence>
<dbReference type="GO" id="GO:0008270">
    <property type="term" value="F:zinc ion binding"/>
    <property type="evidence" value="ECO:0007669"/>
    <property type="project" value="InterPro"/>
</dbReference>
<dbReference type="CDD" id="cd00067">
    <property type="entry name" value="GAL4"/>
    <property type="match status" value="1"/>
</dbReference>
<dbReference type="Pfam" id="PF00172">
    <property type="entry name" value="Zn_clus"/>
    <property type="match status" value="1"/>
</dbReference>
<dbReference type="SUPFAM" id="SSF57701">
    <property type="entry name" value="Zn2/Cys6 DNA-binding domain"/>
    <property type="match status" value="1"/>
</dbReference>